<evidence type="ECO:0000256" key="2">
    <source>
        <dbReference type="ARBA" id="ARBA00023315"/>
    </source>
</evidence>
<accession>A0ABX0Z179</accession>
<dbReference type="PANTHER" id="PTHR43420">
    <property type="entry name" value="ACETYLTRANSFERASE"/>
    <property type="match status" value="1"/>
</dbReference>
<dbReference type="InterPro" id="IPR000182">
    <property type="entry name" value="GNAT_dom"/>
</dbReference>
<name>A0ABX0Z179_9ACTN</name>
<keyword evidence="2" id="KW-0012">Acyltransferase</keyword>
<dbReference type="InterPro" id="IPR050680">
    <property type="entry name" value="YpeA/RimI_acetyltransf"/>
</dbReference>
<evidence type="ECO:0000313" key="5">
    <source>
        <dbReference type="Proteomes" id="UP000783871"/>
    </source>
</evidence>
<evidence type="ECO:0000256" key="1">
    <source>
        <dbReference type="ARBA" id="ARBA00022679"/>
    </source>
</evidence>
<evidence type="ECO:0000259" key="3">
    <source>
        <dbReference type="PROSITE" id="PS51186"/>
    </source>
</evidence>
<dbReference type="EMBL" id="JAATEO010000004">
    <property type="protein sequence ID" value="NJP31527.1"/>
    <property type="molecule type" value="Genomic_DNA"/>
</dbReference>
<sequence length="339" mass="36888">MSIAVTPYDAADPAAIDEAHRIAVAVTTVDLPDFPVPTRDEFAAYARHPMPGYVVTRALARLGGVAAGHLEVRFPQLDNTGNASVNLTVHPEHRRRGVGRALLAYAVEVAREHGRKRLYCDTVVALPDGPARPEAGGAFAAAAGAHAALAEVRRRLDVTALDHAALDALLAGARARSTGYRTVGWHGPVPEEYVADVARLESRMNTDAPIGDLTLEAENIDAGRIRATEEALAARGRRTYHYGAVEEASGRLVAWTMVDVSPGSPWHAWQQTTIVDPDHRGHRLGLLVKIENLRYALANEPQLRAVDTWNAAVNEHMIQINEQMGFRPVDGWTDWQLTI</sequence>
<protein>
    <submittedName>
        <fullName evidence="4">GNAT family N-acetyltransferase</fullName>
    </submittedName>
</protein>
<gene>
    <name evidence="4" type="ORF">HCJ94_05865</name>
</gene>
<dbReference type="Proteomes" id="UP000783871">
    <property type="component" value="Unassembled WGS sequence"/>
</dbReference>
<keyword evidence="1" id="KW-0808">Transferase</keyword>
<dbReference type="Gene3D" id="3.40.630.30">
    <property type="match status" value="1"/>
</dbReference>
<dbReference type="RefSeq" id="WP_167999926.1">
    <property type="nucleotide sequence ID" value="NZ_JAATEO010000004.1"/>
</dbReference>
<feature type="domain" description="N-acetyltransferase" evidence="3">
    <location>
        <begin position="3"/>
        <end position="206"/>
    </location>
</feature>
<organism evidence="4 5">
    <name type="scientific">Micromonospora thermarum</name>
    <dbReference type="NCBI Taxonomy" id="2720024"/>
    <lineage>
        <taxon>Bacteria</taxon>
        <taxon>Bacillati</taxon>
        <taxon>Actinomycetota</taxon>
        <taxon>Actinomycetes</taxon>
        <taxon>Micromonosporales</taxon>
        <taxon>Micromonosporaceae</taxon>
        <taxon>Micromonospora</taxon>
    </lineage>
</organism>
<dbReference type="SUPFAM" id="SSF55729">
    <property type="entry name" value="Acyl-CoA N-acyltransferases (Nat)"/>
    <property type="match status" value="2"/>
</dbReference>
<dbReference type="CDD" id="cd04301">
    <property type="entry name" value="NAT_SF"/>
    <property type="match status" value="1"/>
</dbReference>
<keyword evidence="5" id="KW-1185">Reference proteome</keyword>
<dbReference type="InterPro" id="IPR016181">
    <property type="entry name" value="Acyl_CoA_acyltransferase"/>
</dbReference>
<dbReference type="Pfam" id="PF00583">
    <property type="entry name" value="Acetyltransf_1"/>
    <property type="match status" value="1"/>
</dbReference>
<proteinExistence type="predicted"/>
<dbReference type="PROSITE" id="PS51186">
    <property type="entry name" value="GNAT"/>
    <property type="match status" value="1"/>
</dbReference>
<evidence type="ECO:0000313" key="4">
    <source>
        <dbReference type="EMBL" id="NJP31527.1"/>
    </source>
</evidence>
<reference evidence="4 5" key="1">
    <citation type="submission" date="2020-03" db="EMBL/GenBank/DDBJ databases">
        <title>WGS of actinomycetes isolated from Thailand.</title>
        <authorList>
            <person name="Thawai C."/>
        </authorList>
    </citation>
    <scope>NUCLEOTIDE SEQUENCE [LARGE SCALE GENOMIC DNA]</scope>
    <source>
        <strain evidence="4 5">HSS6-12</strain>
    </source>
</reference>
<comment type="caution">
    <text evidence="4">The sequence shown here is derived from an EMBL/GenBank/DDBJ whole genome shotgun (WGS) entry which is preliminary data.</text>
</comment>